<feature type="transmembrane region" description="Helical" evidence="6">
    <location>
        <begin position="179"/>
        <end position="199"/>
    </location>
</feature>
<protein>
    <recommendedName>
        <fullName evidence="7">Major facilitator superfamily (MFS) profile domain-containing protein</fullName>
    </recommendedName>
</protein>
<evidence type="ECO:0000256" key="5">
    <source>
        <dbReference type="ARBA" id="ARBA00023136"/>
    </source>
</evidence>
<dbReference type="PANTHER" id="PTHR42718:SF9">
    <property type="entry name" value="MAJOR FACILITATOR SUPERFAMILY MULTIDRUG TRANSPORTER MFSC"/>
    <property type="match status" value="1"/>
</dbReference>
<feature type="transmembrane region" description="Helical" evidence="6">
    <location>
        <begin position="452"/>
        <end position="478"/>
    </location>
</feature>
<feature type="transmembrane region" description="Helical" evidence="6">
    <location>
        <begin position="368"/>
        <end position="388"/>
    </location>
</feature>
<dbReference type="InterPro" id="IPR036259">
    <property type="entry name" value="MFS_trans_sf"/>
</dbReference>
<dbReference type="Pfam" id="PF07690">
    <property type="entry name" value="MFS_1"/>
    <property type="match status" value="1"/>
</dbReference>
<accession>A0A0R2NI96</accession>
<evidence type="ECO:0000256" key="6">
    <source>
        <dbReference type="SAM" id="Phobius"/>
    </source>
</evidence>
<evidence type="ECO:0000313" key="8">
    <source>
        <dbReference type="EMBL" id="KRO25511.1"/>
    </source>
</evidence>
<evidence type="ECO:0000256" key="2">
    <source>
        <dbReference type="ARBA" id="ARBA00022448"/>
    </source>
</evidence>
<feature type="transmembrane region" description="Helical" evidence="6">
    <location>
        <begin position="278"/>
        <end position="301"/>
    </location>
</feature>
<dbReference type="Gene3D" id="1.20.1250.20">
    <property type="entry name" value="MFS general substrate transporter like domains"/>
    <property type="match status" value="1"/>
</dbReference>
<sequence>MILGGTGMDKSGHKAKPIAKSESINAIVFVSGMVVMLFSMLATMVMLPDILRVNDIGIASVQLVNTIPIALIAIMYPIGSAWLRLGSVRRMYQISLLIFLIGTVLMLASKAFAWIFVGKIIQAVSFGLFFPIVIPLVRVLLPNNYQGYVGIGRKIVISVTFGLSIIIPGILVSVADWRFVYYLVLALAVLALVASIWLTTELEVHKLNLDWYSILLSIGFLGFVWSVGSSLVKAVPLEVKTLVFIGSLLLIIGYIIYNQYVLKQKSSLRVFLNVKFSVLTFNSAVAAMSMMAVLTIGVLYLEQGLHYSVFLTSLSLIPSVAVFFGGVFFGTKLSNKLKISRLTKIKIGSAILATGWLIMAIFASSLNLVAFIVISSLIELGHGILAIANRKEVLHKQKGATRRKNRQTFDQCTFYLASLGLTVLTVLLQQITESEVGGTLPGTLASLSGYRAVFFIIFVITIFNWAITMMLGHTLTFIETLRSKNHPNK</sequence>
<feature type="transmembrane region" description="Helical" evidence="6">
    <location>
        <begin position="153"/>
        <end position="173"/>
    </location>
</feature>
<keyword evidence="5 6" id="KW-0472">Membrane</keyword>
<feature type="transmembrane region" description="Helical" evidence="6">
    <location>
        <begin position="24"/>
        <end position="47"/>
    </location>
</feature>
<dbReference type="GO" id="GO:0005886">
    <property type="term" value="C:plasma membrane"/>
    <property type="evidence" value="ECO:0007669"/>
    <property type="project" value="UniProtKB-SubCell"/>
</dbReference>
<feature type="transmembrane region" description="Helical" evidence="6">
    <location>
        <begin position="239"/>
        <end position="257"/>
    </location>
</feature>
<name>A0A0R2NI96_9LACO</name>
<dbReference type="SUPFAM" id="SSF103473">
    <property type="entry name" value="MFS general substrate transporter"/>
    <property type="match status" value="1"/>
</dbReference>
<feature type="transmembrane region" description="Helical" evidence="6">
    <location>
        <begin position="67"/>
        <end position="85"/>
    </location>
</feature>
<keyword evidence="4 6" id="KW-1133">Transmembrane helix</keyword>
<evidence type="ECO:0000256" key="1">
    <source>
        <dbReference type="ARBA" id="ARBA00004651"/>
    </source>
</evidence>
<dbReference type="PATRIC" id="fig|480391.4.peg.1807"/>
<evidence type="ECO:0000256" key="3">
    <source>
        <dbReference type="ARBA" id="ARBA00022692"/>
    </source>
</evidence>
<dbReference type="InterPro" id="IPR020846">
    <property type="entry name" value="MFS_dom"/>
</dbReference>
<keyword evidence="3 6" id="KW-0812">Transmembrane</keyword>
<feature type="domain" description="Major facilitator superfamily (MFS) profile" evidence="7">
    <location>
        <begin position="25"/>
        <end position="476"/>
    </location>
</feature>
<evidence type="ECO:0000313" key="9">
    <source>
        <dbReference type="Proteomes" id="UP000051249"/>
    </source>
</evidence>
<evidence type="ECO:0000259" key="7">
    <source>
        <dbReference type="PROSITE" id="PS50850"/>
    </source>
</evidence>
<keyword evidence="9" id="KW-1185">Reference proteome</keyword>
<feature type="transmembrane region" description="Helical" evidence="6">
    <location>
        <begin position="211"/>
        <end position="227"/>
    </location>
</feature>
<organism evidence="8 9">
    <name type="scientific">Pediococcus argentinicus</name>
    <dbReference type="NCBI Taxonomy" id="480391"/>
    <lineage>
        <taxon>Bacteria</taxon>
        <taxon>Bacillati</taxon>
        <taxon>Bacillota</taxon>
        <taxon>Bacilli</taxon>
        <taxon>Lactobacillales</taxon>
        <taxon>Lactobacillaceae</taxon>
        <taxon>Pediococcus</taxon>
    </lineage>
</organism>
<feature type="transmembrane region" description="Helical" evidence="6">
    <location>
        <begin position="123"/>
        <end position="141"/>
    </location>
</feature>
<comment type="subcellular location">
    <subcellularLocation>
        <location evidence="1">Cell membrane</location>
        <topology evidence="1">Multi-pass membrane protein</topology>
    </subcellularLocation>
</comment>
<evidence type="ECO:0000256" key="4">
    <source>
        <dbReference type="ARBA" id="ARBA00022989"/>
    </source>
</evidence>
<dbReference type="InterPro" id="IPR011701">
    <property type="entry name" value="MFS"/>
</dbReference>
<reference evidence="8 9" key="1">
    <citation type="journal article" date="2015" name="Genome Announc.">
        <title>Expanding the biotechnology potential of lactobacilli through comparative genomics of 213 strains and associated genera.</title>
        <authorList>
            <person name="Sun Z."/>
            <person name="Harris H.M."/>
            <person name="McCann A."/>
            <person name="Guo C."/>
            <person name="Argimon S."/>
            <person name="Zhang W."/>
            <person name="Yang X."/>
            <person name="Jeffery I.B."/>
            <person name="Cooney J.C."/>
            <person name="Kagawa T.F."/>
            <person name="Liu W."/>
            <person name="Song Y."/>
            <person name="Salvetti E."/>
            <person name="Wrobel A."/>
            <person name="Rasinkangas P."/>
            <person name="Parkhill J."/>
            <person name="Rea M.C."/>
            <person name="O'Sullivan O."/>
            <person name="Ritari J."/>
            <person name="Douillard F.P."/>
            <person name="Paul Ross R."/>
            <person name="Yang R."/>
            <person name="Briner A.E."/>
            <person name="Felis G.E."/>
            <person name="de Vos W.M."/>
            <person name="Barrangou R."/>
            <person name="Klaenhammer T.R."/>
            <person name="Caufield P.W."/>
            <person name="Cui Y."/>
            <person name="Zhang H."/>
            <person name="O'Toole P.W."/>
        </authorList>
    </citation>
    <scope>NUCLEOTIDE SEQUENCE [LARGE SCALE GENOMIC DNA]</scope>
    <source>
        <strain evidence="8 9">DSM 23026</strain>
    </source>
</reference>
<gene>
    <name evidence="8" type="ORF">IV88_GL001761</name>
</gene>
<proteinExistence type="predicted"/>
<feature type="transmembrane region" description="Helical" evidence="6">
    <location>
        <begin position="412"/>
        <end position="432"/>
    </location>
</feature>
<keyword evidence="2" id="KW-0813">Transport</keyword>
<dbReference type="AlphaFoldDB" id="A0A0R2NI96"/>
<feature type="transmembrane region" description="Helical" evidence="6">
    <location>
        <begin position="342"/>
        <end position="362"/>
    </location>
</feature>
<dbReference type="Proteomes" id="UP000051249">
    <property type="component" value="Unassembled WGS sequence"/>
</dbReference>
<dbReference type="PANTHER" id="PTHR42718">
    <property type="entry name" value="MAJOR FACILITATOR SUPERFAMILY MULTIDRUG TRANSPORTER MFSC"/>
    <property type="match status" value="1"/>
</dbReference>
<comment type="caution">
    <text evidence="8">The sequence shown here is derived from an EMBL/GenBank/DDBJ whole genome shotgun (WGS) entry which is preliminary data.</text>
</comment>
<feature type="transmembrane region" description="Helical" evidence="6">
    <location>
        <begin position="307"/>
        <end position="330"/>
    </location>
</feature>
<dbReference type="GO" id="GO:0022857">
    <property type="term" value="F:transmembrane transporter activity"/>
    <property type="evidence" value="ECO:0007669"/>
    <property type="project" value="InterPro"/>
</dbReference>
<feature type="transmembrane region" description="Helical" evidence="6">
    <location>
        <begin position="97"/>
        <end position="117"/>
    </location>
</feature>
<dbReference type="PROSITE" id="PS50850">
    <property type="entry name" value="MFS"/>
    <property type="match status" value="1"/>
</dbReference>
<dbReference type="EMBL" id="JQCQ01000009">
    <property type="protein sequence ID" value="KRO25511.1"/>
    <property type="molecule type" value="Genomic_DNA"/>
</dbReference>